<keyword evidence="4 6" id="KW-0998">Cell outer membrane</keyword>
<sequence>MHHAALPASSVFTARHSLRWLVAVGLLALLTACGFRLKGQTPLPFQTMYTNIAENSAFGAQLRRVIRATSPNTRFVEDPKEAQVRLTQLSLTRDLEEVSISVEGQVEVYELSVTIVFQLTDAEGHILLAPTTLGTTREIPYDSGALQAKQGEIGSLYVEMQQSLIDRMVRRITSPEVMKAYENADTLPIDESQVQNDNAPVQDDDLGIDRDLLRMPNMNPTSSFY</sequence>
<dbReference type="InterPro" id="IPR007485">
    <property type="entry name" value="LPS_assembly_LptE"/>
</dbReference>
<keyword evidence="2 6" id="KW-0472">Membrane</keyword>
<dbReference type="HAMAP" id="MF_01186">
    <property type="entry name" value="LPS_assembly_LptE"/>
    <property type="match status" value="1"/>
</dbReference>
<evidence type="ECO:0000313" key="7">
    <source>
        <dbReference type="EMBL" id="RII84066.1"/>
    </source>
</evidence>
<dbReference type="PANTHER" id="PTHR38098:SF1">
    <property type="entry name" value="LPS-ASSEMBLY LIPOPROTEIN LPTE"/>
    <property type="match status" value="1"/>
</dbReference>
<dbReference type="PANTHER" id="PTHR38098">
    <property type="entry name" value="LPS-ASSEMBLY LIPOPROTEIN LPTE"/>
    <property type="match status" value="1"/>
</dbReference>
<evidence type="ECO:0000256" key="1">
    <source>
        <dbReference type="ARBA" id="ARBA00022729"/>
    </source>
</evidence>
<keyword evidence="1" id="KW-0732">Signal</keyword>
<name>A0ABX9MZW7_9BURK</name>
<gene>
    <name evidence="6" type="primary">lptE</name>
    <name evidence="7" type="ORF">CJO09_02185</name>
</gene>
<evidence type="ECO:0000313" key="8">
    <source>
        <dbReference type="Proteomes" id="UP000266483"/>
    </source>
</evidence>
<evidence type="ECO:0000256" key="2">
    <source>
        <dbReference type="ARBA" id="ARBA00023136"/>
    </source>
</evidence>
<dbReference type="EMBL" id="NQOU01000001">
    <property type="protein sequence ID" value="RII84066.1"/>
    <property type="molecule type" value="Genomic_DNA"/>
</dbReference>
<comment type="subunit">
    <text evidence="6">Component of the lipopolysaccharide transport and assembly complex. Interacts with LptD.</text>
</comment>
<evidence type="ECO:0000256" key="4">
    <source>
        <dbReference type="ARBA" id="ARBA00023237"/>
    </source>
</evidence>
<organism evidence="7 8">
    <name type="scientific">Neopusillimonas maritima</name>
    <dbReference type="NCBI Taxonomy" id="2026239"/>
    <lineage>
        <taxon>Bacteria</taxon>
        <taxon>Pseudomonadati</taxon>
        <taxon>Pseudomonadota</taxon>
        <taxon>Betaproteobacteria</taxon>
        <taxon>Burkholderiales</taxon>
        <taxon>Alcaligenaceae</taxon>
        <taxon>Neopusillimonas</taxon>
    </lineage>
</organism>
<evidence type="ECO:0000256" key="3">
    <source>
        <dbReference type="ARBA" id="ARBA00023139"/>
    </source>
</evidence>
<dbReference type="Proteomes" id="UP000266483">
    <property type="component" value="Unassembled WGS sequence"/>
</dbReference>
<keyword evidence="8" id="KW-1185">Reference proteome</keyword>
<keyword evidence="3" id="KW-0564">Palmitate</keyword>
<accession>A0ABX9MZW7</accession>
<comment type="caution">
    <text evidence="7">The sequence shown here is derived from an EMBL/GenBank/DDBJ whole genome shotgun (WGS) entry which is preliminary data.</text>
</comment>
<comment type="similarity">
    <text evidence="6">Belongs to the LptE lipoprotein family.</text>
</comment>
<dbReference type="RefSeq" id="WP_119440885.1">
    <property type="nucleotide sequence ID" value="NZ_CP170494.1"/>
</dbReference>
<keyword evidence="5" id="KW-0449">Lipoprotein</keyword>
<reference evidence="7 8" key="1">
    <citation type="submission" date="2017-08" db="EMBL/GenBank/DDBJ databases">
        <title>Pusillimonas indicus sp. nov., a member of the family Alcaligenaceae isolated from surface seawater.</title>
        <authorList>
            <person name="Li J."/>
        </authorList>
    </citation>
    <scope>NUCLEOTIDE SEQUENCE [LARGE SCALE GENOMIC DNA]</scope>
    <source>
        <strain evidence="7 8">17-4A</strain>
    </source>
</reference>
<proteinExistence type="inferred from homology"/>
<dbReference type="Pfam" id="PF04390">
    <property type="entry name" value="LptE"/>
    <property type="match status" value="1"/>
</dbReference>
<evidence type="ECO:0000256" key="5">
    <source>
        <dbReference type="ARBA" id="ARBA00023288"/>
    </source>
</evidence>
<dbReference type="Gene3D" id="3.30.160.150">
    <property type="entry name" value="Lipoprotein like domain"/>
    <property type="match status" value="1"/>
</dbReference>
<comment type="function">
    <text evidence="6">Together with LptD, is involved in the assembly of lipopolysaccharide (LPS) at the surface of the outer membrane. Required for the proper assembly of LptD. Binds LPS and may serve as the LPS recognition site at the outer membrane.</text>
</comment>
<protein>
    <recommendedName>
        <fullName evidence="6">LPS-assembly lipoprotein LptE</fullName>
    </recommendedName>
</protein>
<evidence type="ECO:0000256" key="6">
    <source>
        <dbReference type="HAMAP-Rule" id="MF_01186"/>
    </source>
</evidence>